<comment type="caution">
    <text evidence="1">The sequence shown here is derived from an EMBL/GenBank/DDBJ whole genome shotgun (WGS) entry which is preliminary data.</text>
</comment>
<name>A0A3R7WFV2_APHAT</name>
<dbReference type="VEuPathDB" id="FungiDB:H257_04704"/>
<accession>A0A3R7WFV2</accession>
<protein>
    <submittedName>
        <fullName evidence="1">Uncharacterized protein</fullName>
    </submittedName>
</protein>
<dbReference type="Proteomes" id="UP000284702">
    <property type="component" value="Unassembled WGS sequence"/>
</dbReference>
<sequence length="300" mass="33224">MTSFKELIEDGQDALTNLRNLTLNDGPPAMTTTVDDASMLRTYTASLERKLLELLQEKERDAAVCKASAECTFAKNNAGRVLVAIFDHVMSAKVEALKTWWETGSIQTRSGPGHWRLDPRTLRDKRGYNLLHVTVDRNLAKESAKVAQIELLVNTMGFDVNSTDLVESPPFDYIAVKCLLAKTSCNPLWRDKAGMTALSAVQQITGASETMIQALLAAEKRENGISVRSLFQAQMHELPGVLDVQQGRASVEYSSEFARLAPDHSYEIGIKIGPAATRQAASDLAKAWSHECKTLFRRRQ</sequence>
<evidence type="ECO:0000313" key="1">
    <source>
        <dbReference type="EMBL" id="RQM20960.1"/>
    </source>
</evidence>
<reference evidence="1" key="1">
    <citation type="submission" date="2018-07" db="EMBL/GenBank/DDBJ databases">
        <title>Annotation of Aphanomyces astaci genome assembly.</title>
        <authorList>
            <person name="Studholme D.J."/>
        </authorList>
    </citation>
    <scope>NUCLEOTIDE SEQUENCE [LARGE SCALE GENOMIC DNA]</scope>
    <source>
        <strain evidence="1">Pc</strain>
    </source>
</reference>
<dbReference type="AlphaFoldDB" id="A0A3R7WFV2"/>
<organism evidence="1 2">
    <name type="scientific">Aphanomyces astaci</name>
    <name type="common">Crayfish plague agent</name>
    <dbReference type="NCBI Taxonomy" id="112090"/>
    <lineage>
        <taxon>Eukaryota</taxon>
        <taxon>Sar</taxon>
        <taxon>Stramenopiles</taxon>
        <taxon>Oomycota</taxon>
        <taxon>Saprolegniomycetes</taxon>
        <taxon>Saprolegniales</taxon>
        <taxon>Verrucalvaceae</taxon>
        <taxon>Aphanomyces</taxon>
    </lineage>
</organism>
<dbReference type="InterPro" id="IPR036770">
    <property type="entry name" value="Ankyrin_rpt-contain_sf"/>
</dbReference>
<gene>
    <name evidence="1" type="ORF">B5M09_007881</name>
</gene>
<proteinExistence type="predicted"/>
<evidence type="ECO:0000313" key="2">
    <source>
        <dbReference type="Proteomes" id="UP000284702"/>
    </source>
</evidence>
<dbReference type="EMBL" id="MZMZ02003691">
    <property type="protein sequence ID" value="RQM20960.1"/>
    <property type="molecule type" value="Genomic_DNA"/>
</dbReference>
<keyword evidence="2" id="KW-1185">Reference proteome</keyword>
<dbReference type="Gene3D" id="1.25.40.20">
    <property type="entry name" value="Ankyrin repeat-containing domain"/>
    <property type="match status" value="1"/>
</dbReference>